<feature type="compositionally biased region" description="Polar residues" evidence="1">
    <location>
        <begin position="57"/>
        <end position="71"/>
    </location>
</feature>
<feature type="compositionally biased region" description="Basic and acidic residues" evidence="1">
    <location>
        <begin position="23"/>
        <end position="39"/>
    </location>
</feature>
<feature type="compositionally biased region" description="Low complexity" evidence="1">
    <location>
        <begin position="80"/>
        <end position="96"/>
    </location>
</feature>
<evidence type="ECO:0000256" key="1">
    <source>
        <dbReference type="SAM" id="MobiDB-lite"/>
    </source>
</evidence>
<accession>A0A9N9YRW7</accession>
<evidence type="ECO:0000313" key="2">
    <source>
        <dbReference type="EMBL" id="CAH0041777.1"/>
    </source>
</evidence>
<protein>
    <submittedName>
        <fullName evidence="2">Uncharacterized protein</fullName>
    </submittedName>
</protein>
<dbReference type="OrthoDB" id="10616261at2759"/>
<feature type="compositionally biased region" description="Polar residues" evidence="1">
    <location>
        <begin position="129"/>
        <end position="144"/>
    </location>
</feature>
<feature type="compositionally biased region" description="Low complexity" evidence="1">
    <location>
        <begin position="223"/>
        <end position="235"/>
    </location>
</feature>
<dbReference type="Proteomes" id="UP000696573">
    <property type="component" value="Unassembled WGS sequence"/>
</dbReference>
<proteinExistence type="predicted"/>
<reference evidence="2" key="1">
    <citation type="submission" date="2021-10" db="EMBL/GenBank/DDBJ databases">
        <authorList>
            <person name="Piombo E."/>
        </authorList>
    </citation>
    <scope>NUCLEOTIDE SEQUENCE</scope>
</reference>
<gene>
    <name evidence="2" type="ORF">CRHIZ90672A_00012278</name>
</gene>
<keyword evidence="3" id="KW-1185">Reference proteome</keyword>
<organism evidence="2 3">
    <name type="scientific">Clonostachys rhizophaga</name>
    <dbReference type="NCBI Taxonomy" id="160324"/>
    <lineage>
        <taxon>Eukaryota</taxon>
        <taxon>Fungi</taxon>
        <taxon>Dikarya</taxon>
        <taxon>Ascomycota</taxon>
        <taxon>Pezizomycotina</taxon>
        <taxon>Sordariomycetes</taxon>
        <taxon>Hypocreomycetidae</taxon>
        <taxon>Hypocreales</taxon>
        <taxon>Bionectriaceae</taxon>
        <taxon>Clonostachys</taxon>
    </lineage>
</organism>
<feature type="region of interest" description="Disordered" evidence="1">
    <location>
        <begin position="1"/>
        <end position="253"/>
    </location>
</feature>
<dbReference type="EMBL" id="CABFNQ020000764">
    <property type="protein sequence ID" value="CAH0041777.1"/>
    <property type="molecule type" value="Genomic_DNA"/>
</dbReference>
<comment type="caution">
    <text evidence="2">The sequence shown here is derived from an EMBL/GenBank/DDBJ whole genome shotgun (WGS) entry which is preliminary data.</text>
</comment>
<name>A0A9N9YRW7_9HYPO</name>
<evidence type="ECO:0000313" key="3">
    <source>
        <dbReference type="Proteomes" id="UP000696573"/>
    </source>
</evidence>
<sequence>MSGSPSNAAPGINAEGYATAQIDQEKKKETRHGQAKEDLGGTQESPEEHTAMGNGSRGATTTATPKTSSGEDLTLKAKADSMAQMQQQMSAVQISAEPTAPRDNLVRSQRASPGATHADGAKVELPGSNDPTTTAGPKHSSNIQVPEGSRARRYSSRLTRGPLSDGILLDGIPASQWQPPPETRGRLFGPLPTIKSTVEGQIAPHAAATPDTGILGGALPGFAPSQPTSQSSTSARPGSLTADEQNSAVLASERDQRYCEAHLATRKTAKNPVVLHK</sequence>
<dbReference type="AlphaFoldDB" id="A0A9N9YRW7"/>